<evidence type="ECO:0000256" key="1">
    <source>
        <dbReference type="SAM" id="Phobius"/>
    </source>
</evidence>
<keyword evidence="1" id="KW-0812">Transmembrane</keyword>
<name>A0ABQ0NAG4_9LACO</name>
<evidence type="ECO:0000313" key="3">
    <source>
        <dbReference type="Proteomes" id="UP000236162"/>
    </source>
</evidence>
<comment type="caution">
    <text evidence="2">The sequence shown here is derived from an EMBL/GenBank/DDBJ whole genome shotgun (WGS) entry which is preliminary data.</text>
</comment>
<keyword evidence="1" id="KW-1133">Transmembrane helix</keyword>
<feature type="transmembrane region" description="Helical" evidence="1">
    <location>
        <begin position="6"/>
        <end position="25"/>
    </location>
</feature>
<proteinExistence type="predicted"/>
<gene>
    <name evidence="2" type="ORF">LPPLD21_01598</name>
</gene>
<dbReference type="EMBL" id="BDOR01000007">
    <property type="protein sequence ID" value="GBF02066.1"/>
    <property type="molecule type" value="Genomic_DNA"/>
</dbReference>
<keyword evidence="3" id="KW-1185">Reference proteome</keyword>
<sequence>MHDNSTSGLFWIIIALLLDMISKTGPKNFIIKQIRRFGWLINLAILTYIIVGQIQQPTGVVQIMVLIVIGFSTIRSIYARFTLALNINLN</sequence>
<feature type="transmembrane region" description="Helical" evidence="1">
    <location>
        <begin position="60"/>
        <end position="78"/>
    </location>
</feature>
<organism evidence="2 3">
    <name type="scientific">Lactiplantibacillus paraplantarum</name>
    <dbReference type="NCBI Taxonomy" id="60520"/>
    <lineage>
        <taxon>Bacteria</taxon>
        <taxon>Bacillati</taxon>
        <taxon>Bacillota</taxon>
        <taxon>Bacilli</taxon>
        <taxon>Lactobacillales</taxon>
        <taxon>Lactobacillaceae</taxon>
        <taxon>Lactiplantibacillus</taxon>
    </lineage>
</organism>
<keyword evidence="1" id="KW-0472">Membrane</keyword>
<feature type="transmembrane region" description="Helical" evidence="1">
    <location>
        <begin position="37"/>
        <end position="54"/>
    </location>
</feature>
<reference evidence="2 3" key="1">
    <citation type="submission" date="2017-04" db="EMBL/GenBank/DDBJ databases">
        <title>In vitro and in silico characterization of Lactobacillus paraplantarum D2-1, a starter culture for soymilk fermentation.</title>
        <authorList>
            <person name="Endo A."/>
            <person name="Sasaki F."/>
            <person name="Maeno S."/>
            <person name="Kanesaki Y."/>
            <person name="Kubota E."/>
            <person name="Torres G.A."/>
            <person name="Tomita S."/>
            <person name="Nakagawa J."/>
        </authorList>
    </citation>
    <scope>NUCLEOTIDE SEQUENCE [LARGE SCALE GENOMIC DNA]</scope>
    <source>
        <strain evidence="2 3">D2-1</strain>
    </source>
</reference>
<accession>A0ABQ0NAG4</accession>
<protein>
    <submittedName>
        <fullName evidence="2">Integral membrane protein</fullName>
    </submittedName>
</protein>
<evidence type="ECO:0000313" key="2">
    <source>
        <dbReference type="EMBL" id="GBF02066.1"/>
    </source>
</evidence>
<dbReference type="Proteomes" id="UP000236162">
    <property type="component" value="Unassembled WGS sequence"/>
</dbReference>
<dbReference type="RefSeq" id="WP_021730239.1">
    <property type="nucleotide sequence ID" value="NZ_CP028423.1"/>
</dbReference>